<dbReference type="InterPro" id="IPR044580">
    <property type="entry name" value="MTAN"/>
</dbReference>
<reference evidence="2 3" key="1">
    <citation type="submission" date="2016-10" db="EMBL/GenBank/DDBJ databases">
        <authorList>
            <person name="de Groot N.N."/>
        </authorList>
    </citation>
    <scope>NUCLEOTIDE SEQUENCE [LARGE SCALE GENOMIC DNA]</scope>
    <source>
        <strain>GEY</strain>
        <strain evidence="3">DSM 9560</strain>
    </source>
</reference>
<dbReference type="PANTHER" id="PTHR46994">
    <property type="entry name" value="5'-METHYLTHIOADENOSINE/S-ADENOSYLHOMOCYSTEINE NUCLEOSIDASE 1"/>
    <property type="match status" value="1"/>
</dbReference>
<accession>A0A1I2A744</accession>
<evidence type="ECO:0000313" key="2">
    <source>
        <dbReference type="EMBL" id="SFE39388.1"/>
    </source>
</evidence>
<dbReference type="Proteomes" id="UP000199513">
    <property type="component" value="Unassembled WGS sequence"/>
</dbReference>
<dbReference type="Gene3D" id="3.40.50.1580">
    <property type="entry name" value="Nucleoside phosphorylase domain"/>
    <property type="match status" value="1"/>
</dbReference>
<evidence type="ECO:0000313" key="3">
    <source>
        <dbReference type="Proteomes" id="UP000199513"/>
    </source>
</evidence>
<dbReference type="GO" id="GO:0009116">
    <property type="term" value="P:nucleoside metabolic process"/>
    <property type="evidence" value="ECO:0007669"/>
    <property type="project" value="InterPro"/>
</dbReference>
<dbReference type="InterPro" id="IPR000845">
    <property type="entry name" value="Nucleoside_phosphorylase_d"/>
</dbReference>
<dbReference type="EMBL" id="FONY01000001">
    <property type="protein sequence ID" value="SFE39388.1"/>
    <property type="molecule type" value="Genomic_DNA"/>
</dbReference>
<dbReference type="Pfam" id="PF01048">
    <property type="entry name" value="PNP_UDP_1"/>
    <property type="match status" value="1"/>
</dbReference>
<organism evidence="2 3">
    <name type="scientific">Thermoflexibacter ruber</name>
    <dbReference type="NCBI Taxonomy" id="1003"/>
    <lineage>
        <taxon>Bacteria</taxon>
        <taxon>Pseudomonadati</taxon>
        <taxon>Bacteroidota</taxon>
        <taxon>Cytophagia</taxon>
        <taxon>Cytophagales</taxon>
        <taxon>Thermoflexibacteraceae</taxon>
        <taxon>Thermoflexibacter</taxon>
    </lineage>
</organism>
<protein>
    <submittedName>
        <fullName evidence="2">5'-methylthioadenosine nucleosidase</fullName>
    </submittedName>
</protein>
<evidence type="ECO:0000259" key="1">
    <source>
        <dbReference type="Pfam" id="PF01048"/>
    </source>
</evidence>
<name>A0A1I2A744_9BACT</name>
<dbReference type="InterPro" id="IPR035994">
    <property type="entry name" value="Nucleoside_phosphorylase_sf"/>
</dbReference>
<sequence>MTKPIEKVAIIMAMKQEAKPLIEEYNFYKLPKIFDEELPMEAYHIDKEGIDITIILNGTDRDFQLDCVATQPATLSAFLAVQHFRPDLIINAGTAGGFAQRGSEIGDVYVSHKYIRYHDRRIPLPGFDKYGMGNYPCLNASRLAQKLGMKLANVSTGNSLDITPTDLAIINVETPVVKEMEAAAIAWVAHLYRIPFIAVKSITDLIDNEQAVEQEFIKNLAIASNNLKKKMMGVIDYLVGKSIEEL</sequence>
<dbReference type="STRING" id="1003.SAMN04488541_100144"/>
<dbReference type="GO" id="GO:0008930">
    <property type="term" value="F:methylthioadenosine nucleosidase activity"/>
    <property type="evidence" value="ECO:0007669"/>
    <property type="project" value="InterPro"/>
</dbReference>
<dbReference type="CDD" id="cd09008">
    <property type="entry name" value="MTAN"/>
    <property type="match status" value="1"/>
</dbReference>
<dbReference type="GO" id="GO:0019509">
    <property type="term" value="P:L-methionine salvage from methylthioadenosine"/>
    <property type="evidence" value="ECO:0007669"/>
    <property type="project" value="InterPro"/>
</dbReference>
<keyword evidence="3" id="KW-1185">Reference proteome</keyword>
<gene>
    <name evidence="2" type="ORF">SAMN04488541_100144</name>
</gene>
<feature type="domain" description="Nucleoside phosphorylase" evidence="1">
    <location>
        <begin position="7"/>
        <end position="230"/>
    </location>
</feature>
<dbReference type="OrthoDB" id="997641at2"/>
<dbReference type="RefSeq" id="WP_091538195.1">
    <property type="nucleotide sequence ID" value="NZ_FONY01000001.1"/>
</dbReference>
<proteinExistence type="predicted"/>
<dbReference type="AlphaFoldDB" id="A0A1I2A744"/>
<dbReference type="PANTHER" id="PTHR46994:SF1">
    <property type="entry name" value="5'-METHYLTHIOADENOSINE NUCLEOSIDASE"/>
    <property type="match status" value="1"/>
</dbReference>
<dbReference type="SUPFAM" id="SSF53167">
    <property type="entry name" value="Purine and uridine phosphorylases"/>
    <property type="match status" value="1"/>
</dbReference>